<sequence length="202" mass="24358">MMNKRKYNSYKYGNRLESFFDVPQDTVPKMDRYYMYQQMYPIINFLREKGLTEFEDFAHLFKRYKMKNNDILCFIKSLVEYINSRTQEKKISWIRERELKKANFCEKNIIITRIIVEYYDSFLSFFSNYIIQNYFSIHNIKTFITEFESKAKDLMEKVDSNSNEKIEINDISPVSNLHEISLAPDIEIVSIADLYKISNLII</sequence>
<organism evidence="1 2">
    <name type="scientific">Tritrichomonas musculus</name>
    <dbReference type="NCBI Taxonomy" id="1915356"/>
    <lineage>
        <taxon>Eukaryota</taxon>
        <taxon>Metamonada</taxon>
        <taxon>Parabasalia</taxon>
        <taxon>Tritrichomonadida</taxon>
        <taxon>Tritrichomonadidae</taxon>
        <taxon>Tritrichomonas</taxon>
    </lineage>
</organism>
<evidence type="ECO:0000313" key="2">
    <source>
        <dbReference type="Proteomes" id="UP001470230"/>
    </source>
</evidence>
<name>A0ABR2GVY7_9EUKA</name>
<gene>
    <name evidence="1" type="ORF">M9Y10_036044</name>
</gene>
<comment type="caution">
    <text evidence="1">The sequence shown here is derived from an EMBL/GenBank/DDBJ whole genome shotgun (WGS) entry which is preliminary data.</text>
</comment>
<proteinExistence type="predicted"/>
<evidence type="ECO:0000313" key="1">
    <source>
        <dbReference type="EMBL" id="KAK8838093.1"/>
    </source>
</evidence>
<accession>A0ABR2GVY7</accession>
<dbReference type="Proteomes" id="UP001470230">
    <property type="component" value="Unassembled WGS sequence"/>
</dbReference>
<dbReference type="EMBL" id="JAPFFF010000057">
    <property type="protein sequence ID" value="KAK8838093.1"/>
    <property type="molecule type" value="Genomic_DNA"/>
</dbReference>
<reference evidence="1 2" key="1">
    <citation type="submission" date="2024-04" db="EMBL/GenBank/DDBJ databases">
        <title>Tritrichomonas musculus Genome.</title>
        <authorList>
            <person name="Alves-Ferreira E."/>
            <person name="Grigg M."/>
            <person name="Lorenzi H."/>
            <person name="Galac M."/>
        </authorList>
    </citation>
    <scope>NUCLEOTIDE SEQUENCE [LARGE SCALE GENOMIC DNA]</scope>
    <source>
        <strain evidence="1 2">EAF2021</strain>
    </source>
</reference>
<keyword evidence="2" id="KW-1185">Reference proteome</keyword>
<protein>
    <submittedName>
        <fullName evidence="1">Uncharacterized protein</fullName>
    </submittedName>
</protein>